<dbReference type="EMBL" id="JH719381">
    <property type="protein sequence ID" value="EJB02289.1"/>
    <property type="molecule type" value="Genomic_DNA"/>
</dbReference>
<evidence type="ECO:0000313" key="2">
    <source>
        <dbReference type="EMBL" id="EJB08276.1"/>
    </source>
</evidence>
<accession>I9N324</accession>
<dbReference type="AlphaFoldDB" id="I9N324"/>
<name>I9N324_RHILT</name>
<dbReference type="HOGENOM" id="CLU_2737291_0_0_5"/>
<dbReference type="EMBL" id="JH719381">
    <property type="protein sequence ID" value="EJB08276.1"/>
    <property type="molecule type" value="Genomic_DNA"/>
</dbReference>
<dbReference type="OrthoDB" id="8391094at2"/>
<organism evidence="1">
    <name type="scientific">Rhizobium leguminosarum bv. trifolii WSM597</name>
    <dbReference type="NCBI Taxonomy" id="754764"/>
    <lineage>
        <taxon>Bacteria</taxon>
        <taxon>Pseudomonadati</taxon>
        <taxon>Pseudomonadota</taxon>
        <taxon>Alphaproteobacteria</taxon>
        <taxon>Hyphomicrobiales</taxon>
        <taxon>Rhizobiaceae</taxon>
        <taxon>Rhizobium/Agrobacterium group</taxon>
        <taxon>Rhizobium</taxon>
    </lineage>
</organism>
<gene>
    <name evidence="1" type="ORF">Rleg9DRAFT_1081</name>
    <name evidence="2" type="ORF">Rleg9DRAFT_7321</name>
</gene>
<dbReference type="RefSeq" id="WP_003585929.1">
    <property type="nucleotide sequence ID" value="NZ_JH719381.1"/>
</dbReference>
<dbReference type="Proteomes" id="UP000005092">
    <property type="component" value="Unassembled WGS sequence"/>
</dbReference>
<protein>
    <submittedName>
        <fullName evidence="1">Uncharacterized protein</fullName>
    </submittedName>
</protein>
<evidence type="ECO:0000313" key="1">
    <source>
        <dbReference type="EMBL" id="EJB02289.1"/>
    </source>
</evidence>
<reference evidence="1" key="1">
    <citation type="submission" date="2012-02" db="EMBL/GenBank/DDBJ databases">
        <title>Improved High-Quality Draft Sequence of Rhizobium leguminosarum bv. trifolii WSM597.</title>
        <authorList>
            <consortium name="US DOE Joint Genome Institute"/>
            <person name="Lucas S."/>
            <person name="Han J."/>
            <person name="Lapidus A."/>
            <person name="Cheng J.-F."/>
            <person name="Goodwin L."/>
            <person name="Pitluck S."/>
            <person name="Peters L."/>
            <person name="Ovchinnikova G."/>
            <person name="Held B."/>
            <person name="Detter J.C."/>
            <person name="Han C."/>
            <person name="Tapia R."/>
            <person name="Land M."/>
            <person name="Hauser L."/>
            <person name="Kyrpides N."/>
            <person name="Ivanova N."/>
            <person name="Pagani I."/>
            <person name="Brau L."/>
            <person name="Yates R."/>
            <person name="O'Hara G."/>
            <person name="Rui T."/>
            <person name="Howieson J."/>
            <person name="Reeve W."/>
            <person name="Woyke T."/>
        </authorList>
    </citation>
    <scope>NUCLEOTIDE SEQUENCE [LARGE SCALE GENOMIC DNA]</scope>
    <source>
        <strain evidence="1">WSM597</strain>
    </source>
</reference>
<proteinExistence type="predicted"/>
<sequence length="60" mass="6955">MHQFLEPTFGPDELEILDVVLEGWRAQRELTKDNPHFELAAAVMLNLFREGDRKTEQSKG</sequence>